<accession>A0A8I0KPX1</accession>
<dbReference type="Proteomes" id="UP000587211">
    <property type="component" value="Unassembled WGS sequence"/>
</dbReference>
<evidence type="ECO:0000313" key="4">
    <source>
        <dbReference type="EMBL" id="NYI38499.1"/>
    </source>
</evidence>
<dbReference type="RefSeq" id="WP_179425268.1">
    <property type="nucleotide sequence ID" value="NZ_BAAAMP010000020.1"/>
</dbReference>
<evidence type="ECO:0000313" key="3">
    <source>
        <dbReference type="EMBL" id="MBD1272304.1"/>
    </source>
</evidence>
<keyword evidence="5" id="KW-1185">Reference proteome</keyword>
<dbReference type="CDD" id="cd00293">
    <property type="entry name" value="USP-like"/>
    <property type="match status" value="1"/>
</dbReference>
<gene>
    <name evidence="4" type="ORF">BJ975_001874</name>
    <name evidence="3" type="ORF">IDH50_18810</name>
</gene>
<reference evidence="3" key="2">
    <citation type="submission" date="2020-09" db="EMBL/GenBank/DDBJ databases">
        <title>Novel species in genus Aeromicrobium.</title>
        <authorList>
            <person name="Zhang G."/>
        </authorList>
    </citation>
    <scope>NUCLEOTIDE SEQUENCE</scope>
    <source>
        <strain evidence="3">SSW1-57</strain>
    </source>
</reference>
<dbReference type="AlphaFoldDB" id="A0A8I0KPX1"/>
<dbReference type="PRINTS" id="PR01438">
    <property type="entry name" value="UNVRSLSTRESS"/>
</dbReference>
<evidence type="ECO:0000256" key="1">
    <source>
        <dbReference type="ARBA" id="ARBA00008791"/>
    </source>
</evidence>
<proteinExistence type="inferred from homology"/>
<dbReference type="InterPro" id="IPR006016">
    <property type="entry name" value="UspA"/>
</dbReference>
<sequence>MTIVVAYSPDQYGRAALAHGAAEATLRSEGLLVINDTRGDSLVDTRFAHEDEITQVRVRLATLGLQAEVRQEVVRDVAESVVRAATESGASLIVVGVRHRSPVGKALMGSVAQRVILDAPCPVLAVKPDEESDAV</sequence>
<dbReference type="InterPro" id="IPR014729">
    <property type="entry name" value="Rossmann-like_a/b/a_fold"/>
</dbReference>
<evidence type="ECO:0000313" key="6">
    <source>
        <dbReference type="Proteomes" id="UP000659061"/>
    </source>
</evidence>
<dbReference type="EMBL" id="JACWMT010000004">
    <property type="protein sequence ID" value="MBD1272304.1"/>
    <property type="molecule type" value="Genomic_DNA"/>
</dbReference>
<name>A0A8I0KPX1_9ACTN</name>
<organism evidence="3 6">
    <name type="scientific">Aeromicrobium tamlense</name>
    <dbReference type="NCBI Taxonomy" id="375541"/>
    <lineage>
        <taxon>Bacteria</taxon>
        <taxon>Bacillati</taxon>
        <taxon>Actinomycetota</taxon>
        <taxon>Actinomycetes</taxon>
        <taxon>Propionibacteriales</taxon>
        <taxon>Nocardioidaceae</taxon>
        <taxon>Aeromicrobium</taxon>
    </lineage>
</organism>
<dbReference type="Proteomes" id="UP000659061">
    <property type="component" value="Unassembled WGS sequence"/>
</dbReference>
<comment type="caution">
    <text evidence="3">The sequence shown here is derived from an EMBL/GenBank/DDBJ whole genome shotgun (WGS) entry which is preliminary data.</text>
</comment>
<evidence type="ECO:0000313" key="5">
    <source>
        <dbReference type="Proteomes" id="UP000587211"/>
    </source>
</evidence>
<dbReference type="PANTHER" id="PTHR46268:SF15">
    <property type="entry name" value="UNIVERSAL STRESS PROTEIN HP_0031"/>
    <property type="match status" value="1"/>
</dbReference>
<dbReference type="Gene3D" id="3.40.50.620">
    <property type="entry name" value="HUPs"/>
    <property type="match status" value="1"/>
</dbReference>
<dbReference type="InterPro" id="IPR006015">
    <property type="entry name" value="Universal_stress_UspA"/>
</dbReference>
<feature type="domain" description="UspA" evidence="2">
    <location>
        <begin position="2"/>
        <end position="127"/>
    </location>
</feature>
<comment type="similarity">
    <text evidence="1">Belongs to the universal stress protein A family.</text>
</comment>
<reference evidence="4 5" key="1">
    <citation type="submission" date="2020-07" db="EMBL/GenBank/DDBJ databases">
        <title>Sequencing the genomes of 1000 actinobacteria strains.</title>
        <authorList>
            <person name="Klenk H.-P."/>
        </authorList>
    </citation>
    <scope>NUCLEOTIDE SEQUENCE [LARGE SCALE GENOMIC DNA]</scope>
    <source>
        <strain evidence="4 5">DSM 19087</strain>
    </source>
</reference>
<evidence type="ECO:0000259" key="2">
    <source>
        <dbReference type="Pfam" id="PF00582"/>
    </source>
</evidence>
<dbReference type="PANTHER" id="PTHR46268">
    <property type="entry name" value="STRESS RESPONSE PROTEIN NHAX"/>
    <property type="match status" value="1"/>
</dbReference>
<dbReference type="EMBL" id="JACBZN010000001">
    <property type="protein sequence ID" value="NYI38499.1"/>
    <property type="molecule type" value="Genomic_DNA"/>
</dbReference>
<dbReference type="Pfam" id="PF00582">
    <property type="entry name" value="Usp"/>
    <property type="match status" value="1"/>
</dbReference>
<dbReference type="SUPFAM" id="SSF52402">
    <property type="entry name" value="Adenine nucleotide alpha hydrolases-like"/>
    <property type="match status" value="1"/>
</dbReference>
<protein>
    <submittedName>
        <fullName evidence="4">Nucleotide-binding universal stress UspA family protein</fullName>
    </submittedName>
    <submittedName>
        <fullName evidence="3">Universal stress protein</fullName>
    </submittedName>
</protein>